<reference evidence="2 3" key="1">
    <citation type="submission" date="2015-11" db="EMBL/GenBank/DDBJ databases">
        <title>Genomic analysis of 38 Legionella species identifies large and diverse effector repertoires.</title>
        <authorList>
            <person name="Burstein D."/>
            <person name="Amaro F."/>
            <person name="Zusman T."/>
            <person name="Lifshitz Z."/>
            <person name="Cohen O."/>
            <person name="Gilbert J.A."/>
            <person name="Pupko T."/>
            <person name="Shuman H.A."/>
            <person name="Segal G."/>
        </authorList>
    </citation>
    <scope>NUCLEOTIDE SEQUENCE [LARGE SCALE GENOMIC DNA]</scope>
    <source>
        <strain evidence="2 3">ATCC 49751</strain>
    </source>
</reference>
<dbReference type="InterPro" id="IPR049789">
    <property type="entry name" value="ArsI/CadI-like"/>
</dbReference>
<dbReference type="GO" id="GO:0046686">
    <property type="term" value="P:response to cadmium ion"/>
    <property type="evidence" value="ECO:0007669"/>
    <property type="project" value="TreeGrafter"/>
</dbReference>
<dbReference type="NCBIfam" id="NF041414">
    <property type="entry name" value="ArsI_CadI_VOC"/>
    <property type="match status" value="1"/>
</dbReference>
<dbReference type="SUPFAM" id="SSF54593">
    <property type="entry name" value="Glyoxalase/Bleomycin resistance protein/Dihydroxybiphenyl dioxygenase"/>
    <property type="match status" value="1"/>
</dbReference>
<dbReference type="InterPro" id="IPR037523">
    <property type="entry name" value="VOC_core"/>
</dbReference>
<feature type="domain" description="VOC" evidence="1">
    <location>
        <begin position="2"/>
        <end position="116"/>
    </location>
</feature>
<dbReference type="STRING" id="45067.Llan_1006"/>
<dbReference type="Pfam" id="PF00903">
    <property type="entry name" value="Glyoxalase"/>
    <property type="match status" value="1"/>
</dbReference>
<accession>A0A0W0VSU1</accession>
<protein>
    <submittedName>
        <fullName evidence="2">Cadmium-induced protein CadI</fullName>
    </submittedName>
</protein>
<dbReference type="PANTHER" id="PTHR41294">
    <property type="entry name" value="CADMIUM-INDUCED PROTEIN CADI"/>
    <property type="match status" value="1"/>
</dbReference>
<name>A0A0W0VSU1_9GAMM</name>
<dbReference type="EMBL" id="LNYI01000020">
    <property type="protein sequence ID" value="KTD22889.1"/>
    <property type="molecule type" value="Genomic_DNA"/>
</dbReference>
<gene>
    <name evidence="2" type="primary">cadI</name>
    <name evidence="2" type="ORF">Llan_1006</name>
</gene>
<organism evidence="2 3">
    <name type="scientific">Legionella lansingensis</name>
    <dbReference type="NCBI Taxonomy" id="45067"/>
    <lineage>
        <taxon>Bacteria</taxon>
        <taxon>Pseudomonadati</taxon>
        <taxon>Pseudomonadota</taxon>
        <taxon>Gammaproteobacteria</taxon>
        <taxon>Legionellales</taxon>
        <taxon>Legionellaceae</taxon>
        <taxon>Legionella</taxon>
    </lineage>
</organism>
<evidence type="ECO:0000259" key="1">
    <source>
        <dbReference type="PROSITE" id="PS51819"/>
    </source>
</evidence>
<dbReference type="AlphaFoldDB" id="A0A0W0VSU1"/>
<proteinExistence type="predicted"/>
<sequence length="157" mass="17747">MKRFHVHLRVNNLADSIQFYNALFGVEPVKIKEDYAKWMLDDPRINFAISTRSGKRGVDHLGLQVDDAAELGALRDQFSKANILTHHDGETVCCYAKSEKSWVNDPSGLAWEAYYTMDDVQLFSGEQKTEDSTCCLPKKDKDNTCCNPTSKSTSCCR</sequence>
<dbReference type="RefSeq" id="WP_028373470.1">
    <property type="nucleotide sequence ID" value="NZ_CAAAJD010000016.1"/>
</dbReference>
<dbReference type="Gene3D" id="3.10.180.10">
    <property type="entry name" value="2,3-Dihydroxybiphenyl 1,2-Dioxygenase, domain 1"/>
    <property type="match status" value="1"/>
</dbReference>
<comment type="caution">
    <text evidence="2">The sequence shown here is derived from an EMBL/GenBank/DDBJ whole genome shotgun (WGS) entry which is preliminary data.</text>
</comment>
<dbReference type="PROSITE" id="PS51819">
    <property type="entry name" value="VOC"/>
    <property type="match status" value="1"/>
</dbReference>
<keyword evidence="3" id="KW-1185">Reference proteome</keyword>
<dbReference type="Proteomes" id="UP000054869">
    <property type="component" value="Unassembled WGS sequence"/>
</dbReference>
<dbReference type="OrthoDB" id="9789608at2"/>
<evidence type="ECO:0000313" key="3">
    <source>
        <dbReference type="Proteomes" id="UP000054869"/>
    </source>
</evidence>
<dbReference type="PATRIC" id="fig|45067.4.peg.1052"/>
<dbReference type="InterPro" id="IPR004360">
    <property type="entry name" value="Glyas_Fos-R_dOase_dom"/>
</dbReference>
<dbReference type="InterPro" id="IPR052393">
    <property type="entry name" value="Cadmium-induced_rsp"/>
</dbReference>
<dbReference type="eggNOG" id="COG0346">
    <property type="taxonomic scope" value="Bacteria"/>
</dbReference>
<evidence type="ECO:0000313" key="2">
    <source>
        <dbReference type="EMBL" id="KTD22889.1"/>
    </source>
</evidence>
<dbReference type="InterPro" id="IPR029068">
    <property type="entry name" value="Glyas_Bleomycin-R_OHBP_Dase"/>
</dbReference>
<dbReference type="PANTHER" id="PTHR41294:SF1">
    <property type="entry name" value="CADMIUM-INDUCED PROTEIN CADI"/>
    <property type="match status" value="1"/>
</dbReference>